<evidence type="ECO:0000259" key="2">
    <source>
        <dbReference type="SMART" id="SM00745"/>
    </source>
</evidence>
<gene>
    <name evidence="3" type="ORF">BV898_04915</name>
</gene>
<dbReference type="InterPro" id="IPR007330">
    <property type="entry name" value="MIT_dom"/>
</dbReference>
<reference evidence="4" key="1">
    <citation type="submission" date="2017-01" db="EMBL/GenBank/DDBJ databases">
        <title>Comparative genomics of anhydrobiosis in the tardigrade Hypsibius dujardini.</title>
        <authorList>
            <person name="Yoshida Y."/>
            <person name="Koutsovoulos G."/>
            <person name="Laetsch D."/>
            <person name="Stevens L."/>
            <person name="Kumar S."/>
            <person name="Horikawa D."/>
            <person name="Ishino K."/>
            <person name="Komine S."/>
            <person name="Tomita M."/>
            <person name="Blaxter M."/>
            <person name="Arakawa K."/>
        </authorList>
    </citation>
    <scope>NUCLEOTIDE SEQUENCE [LARGE SCALE GENOMIC DNA]</scope>
    <source>
        <strain evidence="4">Z151</strain>
    </source>
</reference>
<dbReference type="GO" id="GO:0005886">
    <property type="term" value="C:plasma membrane"/>
    <property type="evidence" value="ECO:0007669"/>
    <property type="project" value="TreeGrafter"/>
</dbReference>
<keyword evidence="4" id="KW-1185">Reference proteome</keyword>
<dbReference type="GO" id="GO:0051301">
    <property type="term" value="P:cell division"/>
    <property type="evidence" value="ECO:0007669"/>
    <property type="project" value="TreeGrafter"/>
</dbReference>
<dbReference type="SMART" id="SM00745">
    <property type="entry name" value="MIT"/>
    <property type="match status" value="1"/>
</dbReference>
<evidence type="ECO:0000256" key="1">
    <source>
        <dbReference type="SAM" id="MobiDB-lite"/>
    </source>
</evidence>
<dbReference type="InterPro" id="IPR009686">
    <property type="entry name" value="Senescence/spartin_C"/>
</dbReference>
<dbReference type="InterPro" id="IPR045036">
    <property type="entry name" value="Spartin-like"/>
</dbReference>
<dbReference type="EMBL" id="MTYJ01000025">
    <property type="protein sequence ID" value="OQV21154.1"/>
    <property type="molecule type" value="Genomic_DNA"/>
</dbReference>
<name>A0A1W0X119_HYPEX</name>
<protein>
    <submittedName>
        <fullName evidence="3">Spartin</fullName>
    </submittedName>
</protein>
<evidence type="ECO:0000313" key="3">
    <source>
        <dbReference type="EMBL" id="OQV21154.1"/>
    </source>
</evidence>
<dbReference type="Gene3D" id="1.20.58.80">
    <property type="entry name" value="Phosphotransferase system, lactose/cellobiose-type IIA subunit"/>
    <property type="match status" value="1"/>
</dbReference>
<accession>A0A1W0X119</accession>
<feature type="domain" description="MIT" evidence="2">
    <location>
        <begin position="23"/>
        <end position="101"/>
    </location>
</feature>
<dbReference type="OrthoDB" id="20821at2759"/>
<organism evidence="3 4">
    <name type="scientific">Hypsibius exemplaris</name>
    <name type="common">Freshwater tardigrade</name>
    <dbReference type="NCBI Taxonomy" id="2072580"/>
    <lineage>
        <taxon>Eukaryota</taxon>
        <taxon>Metazoa</taxon>
        <taxon>Ecdysozoa</taxon>
        <taxon>Tardigrada</taxon>
        <taxon>Eutardigrada</taxon>
        <taxon>Parachela</taxon>
        <taxon>Hypsibioidea</taxon>
        <taxon>Hypsibiidae</taxon>
        <taxon>Hypsibius</taxon>
    </lineage>
</organism>
<dbReference type="Pfam" id="PF06911">
    <property type="entry name" value="Senescence"/>
    <property type="match status" value="1"/>
</dbReference>
<dbReference type="GO" id="GO:0030514">
    <property type="term" value="P:negative regulation of BMP signaling pathway"/>
    <property type="evidence" value="ECO:0007669"/>
    <property type="project" value="TreeGrafter"/>
</dbReference>
<feature type="region of interest" description="Disordered" evidence="1">
    <location>
        <begin position="551"/>
        <end position="572"/>
    </location>
</feature>
<dbReference type="PANTHER" id="PTHR21068:SF43">
    <property type="entry name" value="SPARTIN"/>
    <property type="match status" value="1"/>
</dbReference>
<comment type="caution">
    <text evidence="3">The sequence shown here is derived from an EMBL/GenBank/DDBJ whole genome shotgun (WGS) entry which is preliminary data.</text>
</comment>
<proteinExistence type="predicted"/>
<evidence type="ECO:0000313" key="4">
    <source>
        <dbReference type="Proteomes" id="UP000192578"/>
    </source>
</evidence>
<sequence>MEISEIPQPGAKNVNAEKELEQVRRGHDAAYIEVAQGLTLEETGKHSEAIPHYAEGLKQMDQALAVRCDGGHCVGAAWDRARTKQEKMRRIHKVLEDRLSYLNAAIAAKEQIHDEGLRQFAQDLKATPPTYADLELHEEFLEDEPGTAGGASEAGTPMESATELFCIPSGVQVFFVSPEGHVSAPSSPAALKILRLDRPPPNGVPNCSTFLQIGTYTYPLMPGQSPSLHADYGAYMLPDLSSDVEGACVGIILGASISSDAKKQFSDLMKQLTVMKEAKVAEVIKAAVPEAKVDTLKRENAKEVKEQQEAGPGQDEGYAYQHRYSKKILQGAELIVWAIHKGSEKVNIFVREHSVGVKEKITPNGEPLIQNPLLIHGIKFARVASGWTYKISKKAVKQVGHVSLVIARYLAPKITASVESALPRSWTVSGDSNGHSKIDHVYEVGGAGVQGVAMVYLALDSAAHFLAAGLIDETVQIVNLKWGEAAADAAHAGGNVVMTGMTLRNLGPKGIAKKAAKHTGQIMFEDWRDSKKLKGQATVGATAQNPSVTFIPTRDEELPPSDGAGTSLYPKF</sequence>
<dbReference type="Proteomes" id="UP000192578">
    <property type="component" value="Unassembled WGS sequence"/>
</dbReference>
<dbReference type="AlphaFoldDB" id="A0A1W0X119"/>
<dbReference type="PANTHER" id="PTHR21068">
    <property type="entry name" value="SPARTIN"/>
    <property type="match status" value="1"/>
</dbReference>